<evidence type="ECO:0000313" key="1">
    <source>
        <dbReference type="EMBL" id="MPM62767.1"/>
    </source>
</evidence>
<organism evidence="1">
    <name type="scientific">bioreactor metagenome</name>
    <dbReference type="NCBI Taxonomy" id="1076179"/>
    <lineage>
        <taxon>unclassified sequences</taxon>
        <taxon>metagenomes</taxon>
        <taxon>ecological metagenomes</taxon>
    </lineage>
</organism>
<accession>A0A645BBS0</accession>
<name>A0A645BBS0_9ZZZZ</name>
<proteinExistence type="predicted"/>
<gene>
    <name evidence="1" type="ORF">SDC9_109645</name>
</gene>
<comment type="caution">
    <text evidence="1">The sequence shown here is derived from an EMBL/GenBank/DDBJ whole genome shotgun (WGS) entry which is preliminary data.</text>
</comment>
<reference evidence="1" key="1">
    <citation type="submission" date="2019-08" db="EMBL/GenBank/DDBJ databases">
        <authorList>
            <person name="Kucharzyk K."/>
            <person name="Murdoch R.W."/>
            <person name="Higgins S."/>
            <person name="Loffler F."/>
        </authorList>
    </citation>
    <scope>NUCLEOTIDE SEQUENCE</scope>
</reference>
<sequence>MALFLEPFDESGFVLRQHVAVRLCQTQIARHQIHRLLVIAGQDHQVFDTHLFQLAQILPDSRTHLIPDAYQRLEFPIDRCEHKRAAALFKPVDIRPRPFAQMDLLPFHQGSVAYGDPAAASLCHDAPALDDIRLFNRKKRDIADIFHNRLCQGMIGFLFDASQIRKYFFCVIRVYYFLGDFRGADRQGARFIKHHGIHPAEVMDDLAALEENAVTGSVADAGDV</sequence>
<protein>
    <submittedName>
        <fullName evidence="1">Uncharacterized protein</fullName>
    </submittedName>
</protein>
<dbReference type="AlphaFoldDB" id="A0A645BBS0"/>
<dbReference type="EMBL" id="VSSQ01019038">
    <property type="protein sequence ID" value="MPM62767.1"/>
    <property type="molecule type" value="Genomic_DNA"/>
</dbReference>